<dbReference type="RefSeq" id="WP_176535518.1">
    <property type="nucleotide sequence ID" value="NZ_CP088025.1"/>
</dbReference>
<dbReference type="EMBL" id="JABWSX010000004">
    <property type="protein sequence ID" value="NVL12137.1"/>
    <property type="molecule type" value="Genomic_DNA"/>
</dbReference>
<evidence type="ECO:0000313" key="1">
    <source>
        <dbReference type="EMBL" id="NVL12137.1"/>
    </source>
</evidence>
<organism evidence="1">
    <name type="scientific">Bradyrhizobium quebecense</name>
    <dbReference type="NCBI Taxonomy" id="2748629"/>
    <lineage>
        <taxon>Bacteria</taxon>
        <taxon>Pseudomonadati</taxon>
        <taxon>Pseudomonadota</taxon>
        <taxon>Alphaproteobacteria</taxon>
        <taxon>Hyphomicrobiales</taxon>
        <taxon>Nitrobacteraceae</taxon>
        <taxon>Bradyrhizobium</taxon>
    </lineage>
</organism>
<accession>A0A973WYI9</accession>
<name>A0A973WYI9_9BRAD</name>
<proteinExistence type="predicted"/>
<dbReference type="AlphaFoldDB" id="A0A973WYI9"/>
<reference evidence="1" key="1">
    <citation type="submission" date="2020-06" db="EMBL/GenBank/DDBJ databases">
        <title>Whole Genome Sequence of Bradyrhizobium sp. Strain 66S1MB.</title>
        <authorList>
            <person name="Bromfield E."/>
            <person name="Cloutier S."/>
        </authorList>
    </citation>
    <scope>NUCLEOTIDE SEQUENCE</scope>
    <source>
        <strain evidence="1">66S1MB</strain>
    </source>
</reference>
<protein>
    <submittedName>
        <fullName evidence="1">Uncharacterized protein</fullName>
    </submittedName>
</protein>
<comment type="caution">
    <text evidence="1">The sequence shown here is derived from an EMBL/GenBank/DDBJ whole genome shotgun (WGS) entry which is preliminary data.</text>
</comment>
<sequence length="319" mass="35137">MKKPAPKALAMTTALSADALMGKSQTYIGRALAAKAARSMGEYQLWASLALELVGKAALAKIHPCLVADPNSSASLFAAAGRSVDTDIKTIIAKTVFDRLAHVSKRFDESTKKFCTNMSEKRNAELHSGEAPFEGVIASSWEGRYWHTAEIILEASDSSIEAWLGADKAKAPKELLAEYTHATEQAAKVRVQTAADAFGARPRKEREEAHAKAAAIGLWNMRNSFRQHADDIWEAECPACKSRSFLAGVKYDEEVSEDDNEDDPYEELVDVSYVAEEFLCPSCNLHLESRDAIEAAGLEVDRIETETRQREYEPDYGND</sequence>
<gene>
    <name evidence="1" type="ORF">HU230_42375</name>
</gene>